<dbReference type="Pfam" id="PF12796">
    <property type="entry name" value="Ank_2"/>
    <property type="match status" value="1"/>
</dbReference>
<evidence type="ECO:0000256" key="1">
    <source>
        <dbReference type="PROSITE-ProRule" id="PRU00023"/>
    </source>
</evidence>
<dbReference type="Gene3D" id="1.25.40.20">
    <property type="entry name" value="Ankyrin repeat-containing domain"/>
    <property type="match status" value="1"/>
</dbReference>
<reference evidence="4" key="1">
    <citation type="submission" date="2020-05" db="EMBL/GenBank/DDBJ databases">
        <title>Phylogenomic resolution of chytrid fungi.</title>
        <authorList>
            <person name="Stajich J.E."/>
            <person name="Amses K."/>
            <person name="Simmons R."/>
            <person name="Seto K."/>
            <person name="Myers J."/>
            <person name="Bonds A."/>
            <person name="Quandt C.A."/>
            <person name="Barry K."/>
            <person name="Liu P."/>
            <person name="Grigoriev I."/>
            <person name="Longcore J.E."/>
            <person name="James T.Y."/>
        </authorList>
    </citation>
    <scope>NUCLEOTIDE SEQUENCE</scope>
    <source>
        <strain evidence="4">JEL0318</strain>
    </source>
</reference>
<feature type="repeat" description="ANK" evidence="1">
    <location>
        <begin position="4"/>
        <end position="36"/>
    </location>
</feature>
<evidence type="ECO:0000313" key="4">
    <source>
        <dbReference type="EMBL" id="KAJ3046653.1"/>
    </source>
</evidence>
<evidence type="ECO:0000313" key="5">
    <source>
        <dbReference type="Proteomes" id="UP001212841"/>
    </source>
</evidence>
<name>A0AAD5X1A4_9FUNG</name>
<feature type="transmembrane region" description="Helical" evidence="3">
    <location>
        <begin position="158"/>
        <end position="182"/>
    </location>
</feature>
<keyword evidence="3" id="KW-1133">Transmembrane helix</keyword>
<dbReference type="InterPro" id="IPR002110">
    <property type="entry name" value="Ankyrin_rpt"/>
</dbReference>
<keyword evidence="5" id="KW-1185">Reference proteome</keyword>
<evidence type="ECO:0000256" key="2">
    <source>
        <dbReference type="SAM" id="MobiDB-lite"/>
    </source>
</evidence>
<protein>
    <submittedName>
        <fullName evidence="4">Uncharacterized protein</fullName>
    </submittedName>
</protein>
<feature type="transmembrane region" description="Helical" evidence="3">
    <location>
        <begin position="120"/>
        <end position="138"/>
    </location>
</feature>
<proteinExistence type="predicted"/>
<feature type="region of interest" description="Disordered" evidence="2">
    <location>
        <begin position="281"/>
        <end position="304"/>
    </location>
</feature>
<keyword evidence="3" id="KW-0812">Transmembrane</keyword>
<dbReference type="SUPFAM" id="SSF48403">
    <property type="entry name" value="Ankyrin repeat"/>
    <property type="match status" value="1"/>
</dbReference>
<dbReference type="SMART" id="SM00248">
    <property type="entry name" value="ANK"/>
    <property type="match status" value="2"/>
</dbReference>
<gene>
    <name evidence="4" type="ORF">HK097_000663</name>
</gene>
<dbReference type="Proteomes" id="UP001212841">
    <property type="component" value="Unassembled WGS sequence"/>
</dbReference>
<comment type="caution">
    <text evidence="4">The sequence shown here is derived from an EMBL/GenBank/DDBJ whole genome shotgun (WGS) entry which is preliminary data.</text>
</comment>
<dbReference type="EMBL" id="JADGJD010001121">
    <property type="protein sequence ID" value="KAJ3046653.1"/>
    <property type="molecule type" value="Genomic_DNA"/>
</dbReference>
<dbReference type="InterPro" id="IPR036770">
    <property type="entry name" value="Ankyrin_rpt-contain_sf"/>
</dbReference>
<organism evidence="4 5">
    <name type="scientific">Rhizophlyctis rosea</name>
    <dbReference type="NCBI Taxonomy" id="64517"/>
    <lineage>
        <taxon>Eukaryota</taxon>
        <taxon>Fungi</taxon>
        <taxon>Fungi incertae sedis</taxon>
        <taxon>Chytridiomycota</taxon>
        <taxon>Chytridiomycota incertae sedis</taxon>
        <taxon>Chytridiomycetes</taxon>
        <taxon>Rhizophlyctidales</taxon>
        <taxon>Rhizophlyctidaceae</taxon>
        <taxon>Rhizophlyctis</taxon>
    </lineage>
</organism>
<dbReference type="AlphaFoldDB" id="A0AAD5X1A4"/>
<keyword evidence="1" id="KW-0040">ANK repeat</keyword>
<dbReference type="PROSITE" id="PS50088">
    <property type="entry name" value="ANK_REPEAT"/>
    <property type="match status" value="1"/>
</dbReference>
<sequence length="304" mass="32480">MTCDGGTLLHDAIGTGTLEVVRLMVEHGADVNLETAGWTPLAFARHIGVQEVVQFLEEKGAVTKEPMVDQAPSASNGHDRSSLRYGAQRNDIEFDARREARTGPRRVTKQRREERMKQKIKLIFLVAAIIAAVVLGGASYGMGKEDDNKQSPGYKSGVVFTSIASVVWVVLIVLLISTVTLIKGFDGGMFSVGVTLAALLVDYLHVDGVAPRAVTGLEAEADQRVQDRFAGEKLQGLQDASSVRNLGELLSIPCLAADQPLPCDIGHCGDLVATGMFLEEPDEEEGAPAGRPSAGAELDEEGWG</sequence>
<evidence type="ECO:0000256" key="3">
    <source>
        <dbReference type="SAM" id="Phobius"/>
    </source>
</evidence>
<dbReference type="PROSITE" id="PS50297">
    <property type="entry name" value="ANK_REP_REGION"/>
    <property type="match status" value="1"/>
</dbReference>
<accession>A0AAD5X1A4</accession>
<keyword evidence="3" id="KW-0472">Membrane</keyword>